<organism evidence="2 3">
    <name type="scientific">Candidatus Egerieicola pullicola</name>
    <dbReference type="NCBI Taxonomy" id="2840775"/>
    <lineage>
        <taxon>Bacteria</taxon>
        <taxon>Bacillati</taxon>
        <taxon>Bacillota</taxon>
        <taxon>Clostridia</taxon>
        <taxon>Eubacteriales</taxon>
        <taxon>Oscillospiraceae</taxon>
        <taxon>Oscillospiraceae incertae sedis</taxon>
        <taxon>Candidatus Egerieicola</taxon>
    </lineage>
</organism>
<evidence type="ECO:0000313" key="3">
    <source>
        <dbReference type="Proteomes" id="UP000886749"/>
    </source>
</evidence>
<reference evidence="2" key="2">
    <citation type="journal article" date="2021" name="PeerJ">
        <title>Extensive microbial diversity within the chicken gut microbiome revealed by metagenomics and culture.</title>
        <authorList>
            <person name="Gilroy R."/>
            <person name="Ravi A."/>
            <person name="Getino M."/>
            <person name="Pursley I."/>
            <person name="Horton D.L."/>
            <person name="Alikhan N.F."/>
            <person name="Baker D."/>
            <person name="Gharbi K."/>
            <person name="Hall N."/>
            <person name="Watson M."/>
            <person name="Adriaenssens E.M."/>
            <person name="Foster-Nyarko E."/>
            <person name="Jarju S."/>
            <person name="Secka A."/>
            <person name="Antonio M."/>
            <person name="Oren A."/>
            <person name="Chaudhuri R.R."/>
            <person name="La Ragione R."/>
            <person name="Hildebrand F."/>
            <person name="Pallen M.J."/>
        </authorList>
    </citation>
    <scope>NUCLEOTIDE SEQUENCE</scope>
    <source>
        <strain evidence="2">CHK184-25365</strain>
    </source>
</reference>
<feature type="domain" description="Extracellular endo-alpha-(1-&gt;5)-L-arabinanase C-terminal" evidence="1">
    <location>
        <begin position="22"/>
        <end position="80"/>
    </location>
</feature>
<dbReference type="EMBL" id="DVGY01000022">
    <property type="protein sequence ID" value="HIR40381.1"/>
    <property type="molecule type" value="Genomic_DNA"/>
</dbReference>
<evidence type="ECO:0000259" key="1">
    <source>
        <dbReference type="Pfam" id="PF16369"/>
    </source>
</evidence>
<feature type="non-terminal residue" evidence="2">
    <location>
        <position position="1"/>
    </location>
</feature>
<dbReference type="AlphaFoldDB" id="A0A9D1DBY3"/>
<dbReference type="Pfam" id="PF16369">
    <property type="entry name" value="GH43_C"/>
    <property type="match status" value="1"/>
</dbReference>
<proteinExistence type="predicted"/>
<sequence>NDMVYSVHSKLGKYENGGGTATIGGEKGNYTYNESDGSLVISLDNGTTINAKVLPCWDFENWKASMVFTGIDNNGITHWGKFC</sequence>
<dbReference type="Proteomes" id="UP000886749">
    <property type="component" value="Unassembled WGS sequence"/>
</dbReference>
<protein>
    <recommendedName>
        <fullName evidence="1">Extracellular endo-alpha-(1-&gt;5)-L-arabinanase C-terminal domain-containing protein</fullName>
    </recommendedName>
</protein>
<accession>A0A9D1DBY3</accession>
<comment type="caution">
    <text evidence="2">The sequence shown here is derived from an EMBL/GenBank/DDBJ whole genome shotgun (WGS) entry which is preliminary data.</text>
</comment>
<dbReference type="InterPro" id="IPR032291">
    <property type="entry name" value="Abn2_C"/>
</dbReference>
<dbReference type="Gene3D" id="2.40.128.10">
    <property type="match status" value="1"/>
</dbReference>
<gene>
    <name evidence="2" type="ORF">IAB36_00925</name>
</gene>
<evidence type="ECO:0000313" key="2">
    <source>
        <dbReference type="EMBL" id="HIR40381.1"/>
    </source>
</evidence>
<name>A0A9D1DBY3_9FIRM</name>
<reference evidence="2" key="1">
    <citation type="submission" date="2020-10" db="EMBL/GenBank/DDBJ databases">
        <authorList>
            <person name="Gilroy R."/>
        </authorList>
    </citation>
    <scope>NUCLEOTIDE SEQUENCE</scope>
    <source>
        <strain evidence="2">CHK184-25365</strain>
    </source>
</reference>